<keyword evidence="4 7" id="KW-0479">Metal-binding</keyword>
<keyword evidence="3" id="KW-0813">Transport</keyword>
<dbReference type="GO" id="GO:0043448">
    <property type="term" value="P:alkane catabolic process"/>
    <property type="evidence" value="ECO:0007669"/>
    <property type="project" value="TreeGrafter"/>
</dbReference>
<evidence type="ECO:0000256" key="1">
    <source>
        <dbReference type="ARBA" id="ARBA00001965"/>
    </source>
</evidence>
<evidence type="ECO:0000256" key="2">
    <source>
        <dbReference type="ARBA" id="ARBA00005337"/>
    </source>
</evidence>
<dbReference type="PANTHER" id="PTHR47627:SF1">
    <property type="entry name" value="RUBREDOXIN-1-RELATED"/>
    <property type="match status" value="1"/>
</dbReference>
<evidence type="ECO:0000256" key="3">
    <source>
        <dbReference type="ARBA" id="ARBA00022448"/>
    </source>
</evidence>
<keyword evidence="10" id="KW-1185">Reference proteome</keyword>
<dbReference type="AlphaFoldDB" id="A0A3P1SUY7"/>
<gene>
    <name evidence="9" type="ORF">EHS89_00205</name>
</gene>
<organism evidence="9 10">
    <name type="scientific">Amphritea balenae</name>
    <dbReference type="NCBI Taxonomy" id="452629"/>
    <lineage>
        <taxon>Bacteria</taxon>
        <taxon>Pseudomonadati</taxon>
        <taxon>Pseudomonadota</taxon>
        <taxon>Gammaproteobacteria</taxon>
        <taxon>Oceanospirillales</taxon>
        <taxon>Oceanospirillaceae</taxon>
        <taxon>Amphritea</taxon>
    </lineage>
</organism>
<dbReference type="RefSeq" id="WP_124924099.1">
    <property type="nucleotide sequence ID" value="NZ_BMOH01000001.1"/>
</dbReference>
<comment type="similarity">
    <text evidence="2 7">Belongs to the rubredoxin family.</text>
</comment>
<dbReference type="CDD" id="cd00730">
    <property type="entry name" value="rubredoxin"/>
    <property type="match status" value="1"/>
</dbReference>
<dbReference type="InterPro" id="IPR024934">
    <property type="entry name" value="Rubredoxin-like_dom"/>
</dbReference>
<feature type="domain" description="Rubredoxin-like" evidence="8">
    <location>
        <begin position="23"/>
        <end position="74"/>
    </location>
</feature>
<comment type="cofactor">
    <cofactor evidence="1 7">
        <name>Fe(3+)</name>
        <dbReference type="ChEBI" id="CHEBI:29034"/>
    </cofactor>
</comment>
<evidence type="ECO:0000256" key="6">
    <source>
        <dbReference type="ARBA" id="ARBA00023004"/>
    </source>
</evidence>
<sequence>MSVETALRFEGSYLGQDDQLTDSTQLECKICWYVYNPEQGDDVWQIAPGTPFSQLPDHWRCPECDGEKSQFMVLENG</sequence>
<proteinExistence type="inferred from homology"/>
<dbReference type="SUPFAM" id="SSF57802">
    <property type="entry name" value="Rubredoxin-like"/>
    <property type="match status" value="1"/>
</dbReference>
<dbReference type="PRINTS" id="PR00163">
    <property type="entry name" value="RUBREDOXIN"/>
</dbReference>
<evidence type="ECO:0000256" key="7">
    <source>
        <dbReference type="RuleBase" id="RU003820"/>
    </source>
</evidence>
<dbReference type="Proteomes" id="UP000267535">
    <property type="component" value="Unassembled WGS sequence"/>
</dbReference>
<evidence type="ECO:0000313" key="9">
    <source>
        <dbReference type="EMBL" id="RRD01027.1"/>
    </source>
</evidence>
<dbReference type="InterPro" id="IPR018527">
    <property type="entry name" value="Rubredoxin_Fe_BS"/>
</dbReference>
<dbReference type="InterPro" id="IPR050526">
    <property type="entry name" value="Rubredoxin_ET"/>
</dbReference>
<dbReference type="PROSITE" id="PS00202">
    <property type="entry name" value="RUBREDOXIN"/>
    <property type="match status" value="1"/>
</dbReference>
<keyword evidence="5 7" id="KW-0249">Electron transport</keyword>
<evidence type="ECO:0000259" key="8">
    <source>
        <dbReference type="PROSITE" id="PS50903"/>
    </source>
</evidence>
<reference evidence="9 10" key="1">
    <citation type="submission" date="2018-11" db="EMBL/GenBank/DDBJ databases">
        <title>The draft genome sequence of Amphritea balenae JAMM 1525T.</title>
        <authorList>
            <person name="Fang Z."/>
            <person name="Zhang Y."/>
            <person name="Han X."/>
        </authorList>
    </citation>
    <scope>NUCLEOTIDE SEQUENCE [LARGE SCALE GENOMIC DNA]</scope>
    <source>
        <strain evidence="9 10">JAMM 1525</strain>
    </source>
</reference>
<evidence type="ECO:0000256" key="5">
    <source>
        <dbReference type="ARBA" id="ARBA00022982"/>
    </source>
</evidence>
<evidence type="ECO:0000256" key="4">
    <source>
        <dbReference type="ARBA" id="ARBA00022723"/>
    </source>
</evidence>
<protein>
    <recommendedName>
        <fullName evidence="7">Rubredoxin</fullName>
    </recommendedName>
</protein>
<dbReference type="Gene3D" id="2.20.28.10">
    <property type="match status" value="1"/>
</dbReference>
<dbReference type="PROSITE" id="PS50903">
    <property type="entry name" value="RUBREDOXIN_LIKE"/>
    <property type="match status" value="1"/>
</dbReference>
<keyword evidence="6 7" id="KW-0408">Iron</keyword>
<dbReference type="Pfam" id="PF00301">
    <property type="entry name" value="Rubredoxin"/>
    <property type="match status" value="1"/>
</dbReference>
<dbReference type="PANTHER" id="PTHR47627">
    <property type="entry name" value="RUBREDOXIN"/>
    <property type="match status" value="1"/>
</dbReference>
<dbReference type="OrthoDB" id="9800607at2"/>
<name>A0A3P1SUY7_9GAMM</name>
<dbReference type="GO" id="GO:0005506">
    <property type="term" value="F:iron ion binding"/>
    <property type="evidence" value="ECO:0007669"/>
    <property type="project" value="UniProtKB-UniRule"/>
</dbReference>
<dbReference type="EMBL" id="RQXV01000001">
    <property type="protein sequence ID" value="RRD01027.1"/>
    <property type="molecule type" value="Genomic_DNA"/>
</dbReference>
<evidence type="ECO:0000313" key="10">
    <source>
        <dbReference type="Proteomes" id="UP000267535"/>
    </source>
</evidence>
<comment type="caution">
    <text evidence="9">The sequence shown here is derived from an EMBL/GenBank/DDBJ whole genome shotgun (WGS) entry which is preliminary data.</text>
</comment>
<dbReference type="InterPro" id="IPR024935">
    <property type="entry name" value="Rubredoxin_dom"/>
</dbReference>
<accession>A0A3P1SUY7</accession>
<dbReference type="GO" id="GO:0009055">
    <property type="term" value="F:electron transfer activity"/>
    <property type="evidence" value="ECO:0007669"/>
    <property type="project" value="TreeGrafter"/>
</dbReference>